<keyword evidence="3" id="KW-0269">Exonuclease</keyword>
<dbReference type="NCBIfam" id="TIGR00573">
    <property type="entry name" value="dnaq"/>
    <property type="match status" value="1"/>
</dbReference>
<dbReference type="GO" id="GO:0003677">
    <property type="term" value="F:DNA binding"/>
    <property type="evidence" value="ECO:0007669"/>
    <property type="project" value="InterPro"/>
</dbReference>
<keyword evidence="2" id="KW-0378">Hydrolase</keyword>
<dbReference type="AlphaFoldDB" id="A0A1F4Q1Z0"/>
<evidence type="ECO:0000313" key="5">
    <source>
        <dbReference type="EMBL" id="OGB89900.1"/>
    </source>
</evidence>
<dbReference type="InterPro" id="IPR006054">
    <property type="entry name" value="DnaQ"/>
</dbReference>
<accession>A0A1F4Q1Z0</accession>
<evidence type="ECO:0000256" key="3">
    <source>
        <dbReference type="ARBA" id="ARBA00022839"/>
    </source>
</evidence>
<dbReference type="GO" id="GO:0008408">
    <property type="term" value="F:3'-5' exonuclease activity"/>
    <property type="evidence" value="ECO:0007669"/>
    <property type="project" value="TreeGrafter"/>
</dbReference>
<evidence type="ECO:0000256" key="2">
    <source>
        <dbReference type="ARBA" id="ARBA00022801"/>
    </source>
</evidence>
<dbReference type="InterPro" id="IPR012337">
    <property type="entry name" value="RNaseH-like_sf"/>
</dbReference>
<dbReference type="PANTHER" id="PTHR30231">
    <property type="entry name" value="DNA POLYMERASE III SUBUNIT EPSILON"/>
    <property type="match status" value="1"/>
</dbReference>
<keyword evidence="1" id="KW-0540">Nuclease</keyword>
<dbReference type="InterPro" id="IPR036397">
    <property type="entry name" value="RNaseH_sf"/>
</dbReference>
<evidence type="ECO:0000313" key="6">
    <source>
        <dbReference type="Proteomes" id="UP000178724"/>
    </source>
</evidence>
<dbReference type="CDD" id="cd06127">
    <property type="entry name" value="DEDDh"/>
    <property type="match status" value="1"/>
</dbReference>
<protein>
    <recommendedName>
        <fullName evidence="4">Exonuclease domain-containing protein</fullName>
    </recommendedName>
</protein>
<dbReference type="PANTHER" id="PTHR30231:SF4">
    <property type="entry name" value="PROTEIN NEN2"/>
    <property type="match status" value="1"/>
</dbReference>
<organism evidence="5 6">
    <name type="scientific">candidate division WOR-1 bacterium RIFCSPHIGHO2_01_FULL_53_15</name>
    <dbReference type="NCBI Taxonomy" id="1802564"/>
    <lineage>
        <taxon>Bacteria</taxon>
        <taxon>Bacillati</taxon>
        <taxon>Saganbacteria</taxon>
    </lineage>
</organism>
<comment type="caution">
    <text evidence="5">The sequence shown here is derived from an EMBL/GenBank/DDBJ whole genome shotgun (WGS) entry which is preliminary data.</text>
</comment>
<evidence type="ECO:0000259" key="4">
    <source>
        <dbReference type="SMART" id="SM00479"/>
    </source>
</evidence>
<dbReference type="Pfam" id="PF00929">
    <property type="entry name" value="RNase_T"/>
    <property type="match status" value="1"/>
</dbReference>
<dbReference type="SMART" id="SM00479">
    <property type="entry name" value="EXOIII"/>
    <property type="match status" value="1"/>
</dbReference>
<gene>
    <name evidence="5" type="ORF">A2625_05525</name>
</gene>
<dbReference type="Gene3D" id="3.30.420.10">
    <property type="entry name" value="Ribonuclease H-like superfamily/Ribonuclease H"/>
    <property type="match status" value="1"/>
</dbReference>
<reference evidence="5 6" key="1">
    <citation type="journal article" date="2016" name="Nat. Commun.">
        <title>Thousands of microbial genomes shed light on interconnected biogeochemical processes in an aquifer system.</title>
        <authorList>
            <person name="Anantharaman K."/>
            <person name="Brown C.T."/>
            <person name="Hug L.A."/>
            <person name="Sharon I."/>
            <person name="Castelle C.J."/>
            <person name="Probst A.J."/>
            <person name="Thomas B.C."/>
            <person name="Singh A."/>
            <person name="Wilkins M.J."/>
            <person name="Karaoz U."/>
            <person name="Brodie E.L."/>
            <person name="Williams K.H."/>
            <person name="Hubbard S.S."/>
            <person name="Banfield J.F."/>
        </authorList>
    </citation>
    <scope>NUCLEOTIDE SEQUENCE [LARGE SCALE GENOMIC DNA]</scope>
</reference>
<dbReference type="GO" id="GO:0006260">
    <property type="term" value="P:DNA replication"/>
    <property type="evidence" value="ECO:0007669"/>
    <property type="project" value="InterPro"/>
</dbReference>
<name>A0A1F4Q1Z0_UNCSA</name>
<dbReference type="Proteomes" id="UP000178724">
    <property type="component" value="Unassembled WGS sequence"/>
</dbReference>
<dbReference type="EMBL" id="METM01000020">
    <property type="protein sequence ID" value="OGB89900.1"/>
    <property type="molecule type" value="Genomic_DNA"/>
</dbReference>
<dbReference type="GO" id="GO:0003887">
    <property type="term" value="F:DNA-directed DNA polymerase activity"/>
    <property type="evidence" value="ECO:0007669"/>
    <property type="project" value="InterPro"/>
</dbReference>
<feature type="domain" description="Exonuclease" evidence="4">
    <location>
        <begin position="15"/>
        <end position="181"/>
    </location>
</feature>
<evidence type="ECO:0000256" key="1">
    <source>
        <dbReference type="ARBA" id="ARBA00022722"/>
    </source>
</evidence>
<dbReference type="SUPFAM" id="SSF53098">
    <property type="entry name" value="Ribonuclease H-like"/>
    <property type="match status" value="1"/>
</dbReference>
<proteinExistence type="predicted"/>
<dbReference type="InterPro" id="IPR013520">
    <property type="entry name" value="Ribonucl_H"/>
</dbReference>
<sequence>MRRAREVVTGLKALSYIIIDTETTGLEPQSNEIIEVAALKIVKGEIADSFASLININGDLPPEIVRITGITREMLDDGEDKFAVMEKLHAFAADTPLVAHNVDFDLPFLNRHLGETLGQTLPNPTICTLKLSRRLLPGLPSHKLAKVAAHFQIPTPLTHRAPGDVEITYQLWLKLIEMLEKQGISTLEALLKT</sequence>
<dbReference type="FunFam" id="3.30.420.10:FF:000045">
    <property type="entry name" value="3'-5' exonuclease DinG"/>
    <property type="match status" value="1"/>
</dbReference>